<dbReference type="Proteomes" id="UP000595814">
    <property type="component" value="Chromosome"/>
</dbReference>
<reference evidence="1 2" key="1">
    <citation type="journal article" date="2022" name="Int. J. Syst. Evol. Microbiol.">
        <title>Miniphocaeibacter halophilus sp. nov., an ammonium-tolerant acetate-producing bacterium isolated from a biogas system.</title>
        <authorList>
            <person name="Schnurer A."/>
            <person name="Singh A."/>
            <person name="Bi S."/>
            <person name="Qiao W."/>
            <person name="Westerholm M."/>
        </authorList>
    </citation>
    <scope>NUCLEOTIDE SEQUENCE [LARGE SCALE GENOMIC DNA]</scope>
    <source>
        <strain evidence="1 2">AMB_01</strain>
    </source>
</reference>
<sequence>MIEKLKRLENKKNYFHILSFVIPIIIFLIIFIVSRFYPFGNNQILVIDAYHQYYHFMLELRGKILKGESIFFSWHLGLGTDFISLMAYYCTSPLNLLTILVPESMLSIFFALLIAIKVGIAAVTFSVYLKSIYQQEDYSLVIFSLLYSLCGFIAGYYWNIMWIDVFALFPLVILGLKNIIIKNKFKIYIISIALCFFTNYYMSIFVSIFAVIFYVFYSINVGVRFLDFIKRGFKILGASILAAGLFSWILIPAAITLTNVFKTASPFMGDIETYHSFTDILSNFLAFNFPTVREGLPNIYSGLITIFLSISYFLSRRIKIKEKILSLIVIVFLILSTNINILNYIWHGFRYTNMLPYRFTFILSFVLVVIAYKGYKNLKYFEKREYISISLIALGVVIFLGSNRTVEVLIANVVVLLIYLLLIYSNRIKYRVVVSFLLYFLIIAEVFANTYIGVSTAGKTDHGIFNANKEEIDYFVDKVEKEKGNDFYRMEILDRFTYNDPALYQYNGVALFSSTIDARVSTFLEKIGIPSYPIGNRYFYSYGSPLTNGILNIDYLISREKELYENFDIDLLESKNNVFLYKNNKSLPLGFMIKEEALFENYYSTLLENQNTIFKSFTGLDENIFTLIEKNKATSSGINLEQHSNGNYDYTILADNTEGEINIEYIIPESGYYYVDTDKVEDEKIIAESNREKITLDARRKSVMSVGYFEKGETVNFIVKIKSEDDGDYGLKLALLDENVFNEGYKILKEESASSVKYSSRKVNMKITALNKGYLFTSIPYNEGWTAYVDGNKTEIKPFKDAFVGLNLDRGEHIIEFKYTPVGFKEGVAISIFSLIVFVFIIKRENEKEMFIIE</sequence>
<evidence type="ECO:0000313" key="2">
    <source>
        <dbReference type="Proteomes" id="UP000595814"/>
    </source>
</evidence>
<proteinExistence type="predicted"/>
<organism evidence="1 2">
    <name type="scientific">Miniphocaeibacter halophilus</name>
    <dbReference type="NCBI Taxonomy" id="2931922"/>
    <lineage>
        <taxon>Bacteria</taxon>
        <taxon>Bacillati</taxon>
        <taxon>Bacillota</taxon>
        <taxon>Tissierellia</taxon>
        <taxon>Tissierellales</taxon>
        <taxon>Peptoniphilaceae</taxon>
        <taxon>Miniphocaeibacter</taxon>
    </lineage>
</organism>
<evidence type="ECO:0000313" key="1">
    <source>
        <dbReference type="EMBL" id="QQK07165.1"/>
    </source>
</evidence>
<name>A0AC61MNU6_9FIRM</name>
<dbReference type="EMBL" id="CP066744">
    <property type="protein sequence ID" value="QQK07165.1"/>
    <property type="molecule type" value="Genomic_DNA"/>
</dbReference>
<accession>A0AC61MNU6</accession>
<gene>
    <name evidence="1" type="ORF">JFY71_07485</name>
</gene>
<keyword evidence="2" id="KW-1185">Reference proteome</keyword>
<protein>
    <submittedName>
        <fullName evidence="1">YfhO family protein</fullName>
    </submittedName>
</protein>